<comment type="caution">
    <text evidence="14">The sequence shown here is derived from an EMBL/GenBank/DDBJ whole genome shotgun (WGS) entry which is preliminary data.</text>
</comment>
<evidence type="ECO:0000256" key="5">
    <source>
        <dbReference type="ARBA" id="ARBA00022989"/>
    </source>
</evidence>
<dbReference type="GO" id="GO:0003755">
    <property type="term" value="F:peptidyl-prolyl cis-trans isomerase activity"/>
    <property type="evidence" value="ECO:0007669"/>
    <property type="project" value="UniProtKB-KW"/>
</dbReference>
<keyword evidence="4 12" id="KW-0812">Transmembrane</keyword>
<dbReference type="SUPFAM" id="SSF109998">
    <property type="entry name" value="Triger factor/SurA peptide-binding domain-like"/>
    <property type="match status" value="1"/>
</dbReference>
<proteinExistence type="inferred from homology"/>
<dbReference type="PANTHER" id="PTHR47529:SF1">
    <property type="entry name" value="PERIPLASMIC CHAPERONE PPID"/>
    <property type="match status" value="1"/>
</dbReference>
<evidence type="ECO:0000256" key="7">
    <source>
        <dbReference type="ARBA" id="ARBA00023186"/>
    </source>
</evidence>
<keyword evidence="5 12" id="KW-1133">Transmembrane helix</keyword>
<evidence type="ECO:0000313" key="15">
    <source>
        <dbReference type="Proteomes" id="UP000652231"/>
    </source>
</evidence>
<name>A0A8J2V9Y4_9FLAO</name>
<feature type="domain" description="PpiC" evidence="13">
    <location>
        <begin position="347"/>
        <end position="453"/>
    </location>
</feature>
<dbReference type="Proteomes" id="UP000652231">
    <property type="component" value="Unassembled WGS sequence"/>
</dbReference>
<evidence type="ECO:0000256" key="2">
    <source>
        <dbReference type="ARBA" id="ARBA00022475"/>
    </source>
</evidence>
<dbReference type="GO" id="GO:0005886">
    <property type="term" value="C:plasma membrane"/>
    <property type="evidence" value="ECO:0007669"/>
    <property type="project" value="UniProtKB-SubCell"/>
</dbReference>
<keyword evidence="6 12" id="KW-0472">Membrane</keyword>
<gene>
    <name evidence="14" type="ORF">GCM10011312_12210</name>
</gene>
<evidence type="ECO:0000259" key="13">
    <source>
        <dbReference type="PROSITE" id="PS50198"/>
    </source>
</evidence>
<keyword evidence="2" id="KW-1003">Cell membrane</keyword>
<evidence type="ECO:0000256" key="8">
    <source>
        <dbReference type="ARBA" id="ARBA00038408"/>
    </source>
</evidence>
<comment type="subcellular location">
    <subcellularLocation>
        <location evidence="1">Cell inner membrane</location>
        <topology evidence="1">Single-pass type II membrane protein</topology>
        <orientation evidence="1">Periplasmic side</orientation>
    </subcellularLocation>
</comment>
<sequence length="706" mass="78588">MAVLNKIRQQSVFLIVIIALALFSFVFMDVIDSGGFTSNKEQNTIATVNGNDISRTEFVTKVENALRNMGSNATSLQAVNAVWNNELRSTLLKEQFEKLGLQISDDQLQNALAENLAGNPTFTNEAGVFDNYKLQEYLADVKVNAPEMYTQFVQFENSVSQNAKEQTYYTLISAGLNPINYEGKQEYKLENDKVDIEFIQIPYSNISDDEIQVNESDIEDYIKRNAQRYQAEAAVDIQYVLFSEEPTSSDEAQVEEEITALLQPQLEYNAITKQNDTVPGFANVTDYVTYLTQHSDSPYNDRWYFKSQLPQDVADTLFSMNVGALFGPYKTEQQYNLAKIVDQRQLADSVQAKHILISWDGLQTAGDVSRPKEQAQTLADSLLNVIKRDASKFEELAGQFSNDPSVAQNNGDLGYLPPQATVEEFDDFIFNNNVGEKGVVETDFGFHVISIEDQKNIQKAIKVAFITKDIEPSEETLNQTFTEATRFESDASKTDFMAASKEAMVDVRPVNRIGELEENIPGIGNNREIVNWAFNKETNVGDVKRFNVNSGYAIVQLTAKTKKGLLSASDASAQVTPLVKNEKKAEQLMASVTETTLEEIASAHNTTVKRANALNRKSPVIPDAGTEPKVVGAAFGLNQGETSGLIEGRNGIYKVRVLSKTEAADVENYSAYVSQLKNRRTAGLTTGVFNALKKKADIDDRRANFY</sequence>
<evidence type="ECO:0000256" key="9">
    <source>
        <dbReference type="ARBA" id="ARBA00040743"/>
    </source>
</evidence>
<dbReference type="Pfam" id="PF13623">
    <property type="entry name" value="SurA_N_2"/>
    <property type="match status" value="1"/>
</dbReference>
<evidence type="ECO:0000256" key="10">
    <source>
        <dbReference type="ARBA" id="ARBA00042775"/>
    </source>
</evidence>
<evidence type="ECO:0000256" key="4">
    <source>
        <dbReference type="ARBA" id="ARBA00022692"/>
    </source>
</evidence>
<evidence type="ECO:0000256" key="3">
    <source>
        <dbReference type="ARBA" id="ARBA00022519"/>
    </source>
</evidence>
<dbReference type="PANTHER" id="PTHR47529">
    <property type="entry name" value="PEPTIDYL-PROLYL CIS-TRANS ISOMERASE D"/>
    <property type="match status" value="1"/>
</dbReference>
<keyword evidence="3" id="KW-0997">Cell inner membrane</keyword>
<feature type="transmembrane region" description="Helical" evidence="12">
    <location>
        <begin position="12"/>
        <end position="31"/>
    </location>
</feature>
<dbReference type="AlphaFoldDB" id="A0A8J2V9Y4"/>
<dbReference type="EMBL" id="BMGK01000004">
    <property type="protein sequence ID" value="GGD89899.1"/>
    <property type="molecule type" value="Genomic_DNA"/>
</dbReference>
<keyword evidence="11 14" id="KW-0413">Isomerase</keyword>
<organism evidence="14 15">
    <name type="scientific">Planktosalinus lacus</name>
    <dbReference type="NCBI Taxonomy" id="1526573"/>
    <lineage>
        <taxon>Bacteria</taxon>
        <taxon>Pseudomonadati</taxon>
        <taxon>Bacteroidota</taxon>
        <taxon>Flavobacteriia</taxon>
        <taxon>Flavobacteriales</taxon>
        <taxon>Flavobacteriaceae</taxon>
        <taxon>Planktosalinus</taxon>
    </lineage>
</organism>
<accession>A0A8J2V9Y4</accession>
<evidence type="ECO:0000256" key="12">
    <source>
        <dbReference type="SAM" id="Phobius"/>
    </source>
</evidence>
<dbReference type="InterPro" id="IPR046357">
    <property type="entry name" value="PPIase_dom_sf"/>
</dbReference>
<dbReference type="InterPro" id="IPR000297">
    <property type="entry name" value="PPIase_PpiC"/>
</dbReference>
<dbReference type="SUPFAM" id="SSF54534">
    <property type="entry name" value="FKBP-like"/>
    <property type="match status" value="1"/>
</dbReference>
<dbReference type="InterPro" id="IPR027304">
    <property type="entry name" value="Trigger_fact/SurA_dom_sf"/>
</dbReference>
<protein>
    <recommendedName>
        <fullName evidence="9">Periplasmic chaperone PpiD</fullName>
    </recommendedName>
    <alternativeName>
        <fullName evidence="10">Periplasmic folding chaperone</fullName>
    </alternativeName>
</protein>
<dbReference type="PROSITE" id="PS50198">
    <property type="entry name" value="PPIC_PPIASE_2"/>
    <property type="match status" value="1"/>
</dbReference>
<dbReference type="Pfam" id="PF13616">
    <property type="entry name" value="Rotamase_3"/>
    <property type="match status" value="1"/>
</dbReference>
<comment type="similarity">
    <text evidence="8">Belongs to the PpiD chaperone family.</text>
</comment>
<reference evidence="14" key="1">
    <citation type="journal article" date="2014" name="Int. J. Syst. Evol. Microbiol.">
        <title>Complete genome sequence of Corynebacterium casei LMG S-19264T (=DSM 44701T), isolated from a smear-ripened cheese.</title>
        <authorList>
            <consortium name="US DOE Joint Genome Institute (JGI-PGF)"/>
            <person name="Walter F."/>
            <person name="Albersmeier A."/>
            <person name="Kalinowski J."/>
            <person name="Ruckert C."/>
        </authorList>
    </citation>
    <scope>NUCLEOTIDE SEQUENCE</scope>
    <source>
        <strain evidence="14">CGMCC 1.12924</strain>
    </source>
</reference>
<evidence type="ECO:0000256" key="6">
    <source>
        <dbReference type="ARBA" id="ARBA00023136"/>
    </source>
</evidence>
<reference evidence="14" key="2">
    <citation type="submission" date="2020-09" db="EMBL/GenBank/DDBJ databases">
        <authorList>
            <person name="Sun Q."/>
            <person name="Zhou Y."/>
        </authorList>
    </citation>
    <scope>NUCLEOTIDE SEQUENCE</scope>
    <source>
        <strain evidence="14">CGMCC 1.12924</strain>
    </source>
</reference>
<keyword evidence="11" id="KW-0697">Rotamase</keyword>
<dbReference type="RefSeq" id="WP_188440579.1">
    <property type="nucleotide sequence ID" value="NZ_BMGK01000004.1"/>
</dbReference>
<dbReference type="InterPro" id="IPR052029">
    <property type="entry name" value="PpiD_chaperone"/>
</dbReference>
<evidence type="ECO:0000256" key="11">
    <source>
        <dbReference type="PROSITE-ProRule" id="PRU00278"/>
    </source>
</evidence>
<evidence type="ECO:0000313" key="14">
    <source>
        <dbReference type="EMBL" id="GGD89899.1"/>
    </source>
</evidence>
<keyword evidence="15" id="KW-1185">Reference proteome</keyword>
<dbReference type="Gene3D" id="3.10.50.40">
    <property type="match status" value="1"/>
</dbReference>
<keyword evidence="7" id="KW-0143">Chaperone</keyword>
<evidence type="ECO:0000256" key="1">
    <source>
        <dbReference type="ARBA" id="ARBA00004382"/>
    </source>
</evidence>
<dbReference type="Pfam" id="PF13145">
    <property type="entry name" value="Rotamase_2"/>
    <property type="match status" value="1"/>
</dbReference>